<dbReference type="EMBL" id="AP015039">
    <property type="protein sequence ID" value="BAT89370.1"/>
    <property type="molecule type" value="Genomic_DNA"/>
</dbReference>
<dbReference type="PANTHER" id="PTHR36766">
    <property type="entry name" value="PLANT BROAD-SPECTRUM MILDEW RESISTANCE PROTEIN RPW8"/>
    <property type="match status" value="1"/>
</dbReference>
<dbReference type="Proteomes" id="UP000291084">
    <property type="component" value="Chromosome 6"/>
</dbReference>
<evidence type="ECO:0008006" key="4">
    <source>
        <dbReference type="Google" id="ProtNLM"/>
    </source>
</evidence>
<gene>
    <name evidence="2" type="primary">Vigan.06G031300</name>
    <name evidence="2" type="ORF">VIGAN_06031300</name>
</gene>
<evidence type="ECO:0000313" key="3">
    <source>
        <dbReference type="Proteomes" id="UP000291084"/>
    </source>
</evidence>
<accession>A0A0S3S980</accession>
<dbReference type="AlphaFoldDB" id="A0A0S3S980"/>
<proteinExistence type="predicted"/>
<name>A0A0S3S980_PHAAN</name>
<dbReference type="PANTHER" id="PTHR36766:SF36">
    <property type="entry name" value="AAA+ ATPASE DOMAIN-CONTAINING PROTEIN"/>
    <property type="match status" value="1"/>
</dbReference>
<dbReference type="OrthoDB" id="1435453at2759"/>
<dbReference type="GO" id="GO:0006952">
    <property type="term" value="P:defense response"/>
    <property type="evidence" value="ECO:0007669"/>
    <property type="project" value="UniProtKB-KW"/>
</dbReference>
<evidence type="ECO:0000313" key="2">
    <source>
        <dbReference type="EMBL" id="BAT89370.1"/>
    </source>
</evidence>
<keyword evidence="1" id="KW-0611">Plant defense</keyword>
<organism evidence="2 3">
    <name type="scientific">Vigna angularis var. angularis</name>
    <dbReference type="NCBI Taxonomy" id="157739"/>
    <lineage>
        <taxon>Eukaryota</taxon>
        <taxon>Viridiplantae</taxon>
        <taxon>Streptophyta</taxon>
        <taxon>Embryophyta</taxon>
        <taxon>Tracheophyta</taxon>
        <taxon>Spermatophyta</taxon>
        <taxon>Magnoliopsida</taxon>
        <taxon>eudicotyledons</taxon>
        <taxon>Gunneridae</taxon>
        <taxon>Pentapetalae</taxon>
        <taxon>rosids</taxon>
        <taxon>fabids</taxon>
        <taxon>Fabales</taxon>
        <taxon>Fabaceae</taxon>
        <taxon>Papilionoideae</taxon>
        <taxon>50 kb inversion clade</taxon>
        <taxon>NPAAA clade</taxon>
        <taxon>indigoferoid/millettioid clade</taxon>
        <taxon>Phaseoleae</taxon>
        <taxon>Vigna</taxon>
    </lineage>
</organism>
<dbReference type="SUPFAM" id="SSF52058">
    <property type="entry name" value="L domain-like"/>
    <property type="match status" value="1"/>
</dbReference>
<sequence length="183" mass="20548">MFLIEGLEKLKLMPKCMSALLPSLQHLYISNCPVVELSEGCLPSNVKEMFLLNCFKLVASLKGSWGNNRSLKLFYIGNVDVECFPGEGLLPLSLGHLAIYDCPNLKKLDYRGLCHLSSLQFVNLCNLPILQCLPEEGLPKSISKLRIEGCPLLEQRCKKKGGEDWEKIAHIKSIIVYDKKVNI</sequence>
<dbReference type="Gene3D" id="3.80.10.10">
    <property type="entry name" value="Ribonuclease Inhibitor"/>
    <property type="match status" value="1"/>
</dbReference>
<dbReference type="InterPro" id="IPR032675">
    <property type="entry name" value="LRR_dom_sf"/>
</dbReference>
<reference evidence="2 3" key="1">
    <citation type="journal article" date="2015" name="Sci. Rep.">
        <title>The power of single molecule real-time sequencing technology in the de novo assembly of a eukaryotic genome.</title>
        <authorList>
            <person name="Sakai H."/>
            <person name="Naito K."/>
            <person name="Ogiso-Tanaka E."/>
            <person name="Takahashi Y."/>
            <person name="Iseki K."/>
            <person name="Muto C."/>
            <person name="Satou K."/>
            <person name="Teruya K."/>
            <person name="Shiroma A."/>
            <person name="Shimoji M."/>
            <person name="Hirano T."/>
            <person name="Itoh T."/>
            <person name="Kaga A."/>
            <person name="Tomooka N."/>
        </authorList>
    </citation>
    <scope>NUCLEOTIDE SEQUENCE [LARGE SCALE GENOMIC DNA]</scope>
    <source>
        <strain evidence="3">cv. Shumari</strain>
    </source>
</reference>
<keyword evidence="3" id="KW-1185">Reference proteome</keyword>
<protein>
    <recommendedName>
        <fullName evidence="4">NB-ARC domain-containing protein</fullName>
    </recommendedName>
</protein>
<evidence type="ECO:0000256" key="1">
    <source>
        <dbReference type="ARBA" id="ARBA00022821"/>
    </source>
</evidence>